<sequence length="285" mass="33078">MLMSDAFERYIESRRGKVSALKRLQEAIVALDRAMGHLRVDQIEQRIWDQYAATRTRKRRKSEDVPVPVSNGTLRREFNVLRATMRRVWKDGFLIRPPTIEPPRDSAPRDRYLTKIEAKRLLDACETPHVRLFVALAIYTGGRKGSILALTWDRVNFQTGMIDFQEPGRVLTTKRRAVVPMTTALRRELESACKARRGDFVVQWHDKPVPNGLRWSFGKACERAGLDWKPTPHHLKHSLASWFAMDRIPIDQAADWLATDPVTLRRVYRKFDPSYLRTIADAFEL</sequence>
<dbReference type="Pfam" id="PF00589">
    <property type="entry name" value="Phage_integrase"/>
    <property type="match status" value="1"/>
</dbReference>
<dbReference type="Gene3D" id="1.10.443.10">
    <property type="entry name" value="Intergrase catalytic core"/>
    <property type="match status" value="1"/>
</dbReference>
<evidence type="ECO:0000256" key="2">
    <source>
        <dbReference type="ARBA" id="ARBA00023172"/>
    </source>
</evidence>
<dbReference type="GO" id="GO:0006310">
    <property type="term" value="P:DNA recombination"/>
    <property type="evidence" value="ECO:0007669"/>
    <property type="project" value="UniProtKB-KW"/>
</dbReference>
<reference evidence="4 5" key="2">
    <citation type="journal article" date="2014" name="FEMS Microbiol. Lett.">
        <title>Draft genomic DNA sequence of the facultatively methylotrophic bacterium Acidomonas methanolica type strain MB58.</title>
        <authorList>
            <person name="Higashiura N."/>
            <person name="Hadano H."/>
            <person name="Hirakawa H."/>
            <person name="Matsutani M."/>
            <person name="Takabe S."/>
            <person name="Matsushita K."/>
            <person name="Azuma Y."/>
        </authorList>
    </citation>
    <scope>NUCLEOTIDE SEQUENCE [LARGE SCALE GENOMIC DNA]</scope>
    <source>
        <strain evidence="4 5">MB58</strain>
    </source>
</reference>
<dbReference type="SUPFAM" id="SSF56349">
    <property type="entry name" value="DNA breaking-rejoining enzymes"/>
    <property type="match status" value="1"/>
</dbReference>
<dbReference type="InterPro" id="IPR002104">
    <property type="entry name" value="Integrase_catalytic"/>
</dbReference>
<protein>
    <submittedName>
        <fullName evidence="4">Integrase</fullName>
    </submittedName>
</protein>
<dbReference type="InterPro" id="IPR050090">
    <property type="entry name" value="Tyrosine_recombinase_XerCD"/>
</dbReference>
<dbReference type="GO" id="GO:0015074">
    <property type="term" value="P:DNA integration"/>
    <property type="evidence" value="ECO:0007669"/>
    <property type="project" value="UniProtKB-KW"/>
</dbReference>
<name>A0A023D8T6_ACIMT</name>
<dbReference type="PROSITE" id="PS51898">
    <property type="entry name" value="TYR_RECOMBINASE"/>
    <property type="match status" value="1"/>
</dbReference>
<dbReference type="AlphaFoldDB" id="A0A023D8T6"/>
<dbReference type="InterPro" id="IPR013762">
    <property type="entry name" value="Integrase-like_cat_sf"/>
</dbReference>
<reference evidence="5" key="1">
    <citation type="journal article" date="2014" name="FEMS Microbiol. Lett.">
        <title>Draft Genomic DNA Sequence of the Facultatively Methylotrophic Bacterium Acidomonas methanolica type strain MB58.</title>
        <authorList>
            <person name="Higashiura N."/>
            <person name="Hadano H."/>
            <person name="Hirakawa H."/>
            <person name="Matsutani M."/>
            <person name="Takabe S."/>
            <person name="Matsushita K."/>
            <person name="Azuma Y."/>
        </authorList>
    </citation>
    <scope>NUCLEOTIDE SEQUENCE [LARGE SCALE GENOMIC DNA]</scope>
    <source>
        <strain evidence="5">MB58</strain>
    </source>
</reference>
<dbReference type="GO" id="GO:0003677">
    <property type="term" value="F:DNA binding"/>
    <property type="evidence" value="ECO:0007669"/>
    <property type="project" value="InterPro"/>
</dbReference>
<evidence type="ECO:0000256" key="1">
    <source>
        <dbReference type="ARBA" id="ARBA00022908"/>
    </source>
</evidence>
<evidence type="ECO:0000313" key="4">
    <source>
        <dbReference type="EMBL" id="GAJ30587.1"/>
    </source>
</evidence>
<dbReference type="InterPro" id="IPR011010">
    <property type="entry name" value="DNA_brk_join_enz"/>
</dbReference>
<feature type="domain" description="Tyr recombinase" evidence="3">
    <location>
        <begin position="108"/>
        <end position="281"/>
    </location>
</feature>
<accession>A0A023D8T6</accession>
<organism evidence="4 5">
    <name type="scientific">Acidomonas methanolica NBRC 104435</name>
    <dbReference type="NCBI Taxonomy" id="1231351"/>
    <lineage>
        <taxon>Bacteria</taxon>
        <taxon>Pseudomonadati</taxon>
        <taxon>Pseudomonadota</taxon>
        <taxon>Alphaproteobacteria</taxon>
        <taxon>Acetobacterales</taxon>
        <taxon>Acetobacteraceae</taxon>
        <taxon>Acidomonas</taxon>
    </lineage>
</organism>
<keyword evidence="5" id="KW-1185">Reference proteome</keyword>
<keyword evidence="2" id="KW-0233">DNA recombination</keyword>
<comment type="caution">
    <text evidence="4">The sequence shown here is derived from an EMBL/GenBank/DDBJ whole genome shotgun (WGS) entry which is preliminary data.</text>
</comment>
<gene>
    <name evidence="4" type="ORF">Amme_199_005</name>
</gene>
<dbReference type="CDD" id="cd00796">
    <property type="entry name" value="INT_Rci_Hp1_C"/>
    <property type="match status" value="1"/>
</dbReference>
<evidence type="ECO:0000313" key="5">
    <source>
        <dbReference type="Proteomes" id="UP000019760"/>
    </source>
</evidence>
<dbReference type="Proteomes" id="UP000019760">
    <property type="component" value="Unassembled WGS sequence"/>
</dbReference>
<keyword evidence="1" id="KW-0229">DNA integration</keyword>
<dbReference type="PANTHER" id="PTHR30349:SF64">
    <property type="entry name" value="PROPHAGE INTEGRASE INTD-RELATED"/>
    <property type="match status" value="1"/>
</dbReference>
<dbReference type="PANTHER" id="PTHR30349">
    <property type="entry name" value="PHAGE INTEGRASE-RELATED"/>
    <property type="match status" value="1"/>
</dbReference>
<evidence type="ECO:0000259" key="3">
    <source>
        <dbReference type="PROSITE" id="PS51898"/>
    </source>
</evidence>
<dbReference type="EMBL" id="BAND01000183">
    <property type="protein sequence ID" value="GAJ30587.1"/>
    <property type="molecule type" value="Genomic_DNA"/>
</dbReference>
<proteinExistence type="predicted"/>